<reference evidence="1 2" key="1">
    <citation type="journal article" date="2016" name="Nat. Commun.">
        <title>Thousands of microbial genomes shed light on interconnected biogeochemical processes in an aquifer system.</title>
        <authorList>
            <person name="Anantharaman K."/>
            <person name="Brown C.T."/>
            <person name="Hug L.A."/>
            <person name="Sharon I."/>
            <person name="Castelle C.J."/>
            <person name="Probst A.J."/>
            <person name="Thomas B.C."/>
            <person name="Singh A."/>
            <person name="Wilkins M.J."/>
            <person name="Karaoz U."/>
            <person name="Brodie E.L."/>
            <person name="Williams K.H."/>
            <person name="Hubbard S.S."/>
            <person name="Banfield J.F."/>
        </authorList>
    </citation>
    <scope>NUCLEOTIDE SEQUENCE [LARGE SCALE GENOMIC DNA]</scope>
</reference>
<accession>A0A1F6F400</accession>
<sequence>MRKPKVPTIRFWLHAGSSFVTECPKLGLKVKEAFGHMYVDVKGNPFDPTARELTFIPEDAVVCVTFRGVMRLPWWLPNGMFRYEPYYGYHTVDARLYIKSESRGRLSARYVAVWARKGAMNPYMSPLQSLRDAYAAYRRLVRYPEIVRASRSWTASTEDFFGTLPVSKNPVARDGTPIHDVVSVPRE</sequence>
<dbReference type="AlphaFoldDB" id="A0A1F6F400"/>
<comment type="caution">
    <text evidence="1">The sequence shown here is derived from an EMBL/GenBank/DDBJ whole genome shotgun (WGS) entry which is preliminary data.</text>
</comment>
<name>A0A1F6F400_9BACT</name>
<protein>
    <submittedName>
        <fullName evidence="1">Uncharacterized protein</fullName>
    </submittedName>
</protein>
<gene>
    <name evidence="1" type="ORF">A3A39_01400</name>
</gene>
<evidence type="ECO:0000313" key="1">
    <source>
        <dbReference type="EMBL" id="OGG80588.1"/>
    </source>
</evidence>
<proteinExistence type="predicted"/>
<dbReference type="Proteomes" id="UP000177372">
    <property type="component" value="Unassembled WGS sequence"/>
</dbReference>
<evidence type="ECO:0000313" key="2">
    <source>
        <dbReference type="Proteomes" id="UP000177372"/>
    </source>
</evidence>
<dbReference type="EMBL" id="MFLZ01000004">
    <property type="protein sequence ID" value="OGG80588.1"/>
    <property type="molecule type" value="Genomic_DNA"/>
</dbReference>
<organism evidence="1 2">
    <name type="scientific">Candidatus Kaiserbacteria bacterium RIFCSPLOWO2_01_FULL_54_13</name>
    <dbReference type="NCBI Taxonomy" id="1798512"/>
    <lineage>
        <taxon>Bacteria</taxon>
        <taxon>Candidatus Kaiseribacteriota</taxon>
    </lineage>
</organism>